<comment type="caution">
    <text evidence="3">The sequence shown here is derived from an EMBL/GenBank/DDBJ whole genome shotgun (WGS) entry which is preliminary data.</text>
</comment>
<dbReference type="InterPro" id="IPR036928">
    <property type="entry name" value="AS_sf"/>
</dbReference>
<dbReference type="AlphaFoldDB" id="A0A550CA03"/>
<keyword evidence="4" id="KW-1185">Reference proteome</keyword>
<evidence type="ECO:0000313" key="3">
    <source>
        <dbReference type="EMBL" id="TRM61630.1"/>
    </source>
</evidence>
<protein>
    <submittedName>
        <fullName evidence="3">Amidase signature enzyme</fullName>
    </submittedName>
</protein>
<evidence type="ECO:0000313" key="4">
    <source>
        <dbReference type="Proteomes" id="UP000320762"/>
    </source>
</evidence>
<proteinExistence type="predicted"/>
<dbReference type="EMBL" id="VDMD01000016">
    <property type="protein sequence ID" value="TRM61630.1"/>
    <property type="molecule type" value="Genomic_DNA"/>
</dbReference>
<dbReference type="STRING" id="97359.A0A550CA03"/>
<dbReference type="SUPFAM" id="SSF75304">
    <property type="entry name" value="Amidase signature (AS) enzymes"/>
    <property type="match status" value="1"/>
</dbReference>
<dbReference type="Pfam" id="PF01425">
    <property type="entry name" value="Amidase"/>
    <property type="match status" value="1"/>
</dbReference>
<feature type="chain" id="PRO_5021784346" evidence="1">
    <location>
        <begin position="20"/>
        <end position="562"/>
    </location>
</feature>
<dbReference type="OrthoDB" id="566138at2759"/>
<dbReference type="InterPro" id="IPR023631">
    <property type="entry name" value="Amidase_dom"/>
</dbReference>
<sequence>MLFPTCALIASILVASAFGEFLQTPRHHDLPDLYEATFAELQHGLDKGHYTSVDLVKAYFARIEEVNKQGANLSAIIQTSPVALDAAAHADKLRKHGKALGPLHGLPFVVKDNYDTQYEDGMNTTAGSYALINTHVQRDAYTIEKLKKAGAIILGKANLSQFAAWRGIVPNGWSAVGGQCYSPYYPQGMPGGSSSGSAVATAIGLSAGALGTDTAGSVVYPASYNNLVGVRPTVGLVSRAGLVPITEHYDTAGPHARTVTDAAHLLNVIAGPDRWDNWTLAQPEPLPDYTAGLSKHALRGVRLGVPWEKIGYSGAAAAGGNGLPESLNPIFYNALEVLKSLGAEIVDANITDIDSLLWFDDGRASTYGADFKWQLEAYFEGLLDNPSGVRSLEQLIAFNYDHPELEMPPTYESMSRMEAALPYSRANASYLAIVSNDTFTAQQIIHDTKAKYNVSAFVFPSPQNAGWYKAMFPQVTVPMGFLPDDTVATPYLNTATVPPSNYSNIIYDPYPGKPHGLTFASTEWTEAQLLSYAYAFEQATHVRLQKRAYAEAVPKTQLYDVL</sequence>
<dbReference type="Gene3D" id="3.90.1300.10">
    <property type="entry name" value="Amidase signature (AS) domain"/>
    <property type="match status" value="1"/>
</dbReference>
<keyword evidence="1" id="KW-0732">Signal</keyword>
<reference evidence="3 4" key="1">
    <citation type="journal article" date="2019" name="New Phytol.">
        <title>Comparative genomics reveals unique wood-decay strategies and fruiting body development in the Schizophyllaceae.</title>
        <authorList>
            <person name="Almasi E."/>
            <person name="Sahu N."/>
            <person name="Krizsan K."/>
            <person name="Balint B."/>
            <person name="Kovacs G.M."/>
            <person name="Kiss B."/>
            <person name="Cseklye J."/>
            <person name="Drula E."/>
            <person name="Henrissat B."/>
            <person name="Nagy I."/>
            <person name="Chovatia M."/>
            <person name="Adam C."/>
            <person name="LaButti K."/>
            <person name="Lipzen A."/>
            <person name="Riley R."/>
            <person name="Grigoriev I.V."/>
            <person name="Nagy L.G."/>
        </authorList>
    </citation>
    <scope>NUCLEOTIDE SEQUENCE [LARGE SCALE GENOMIC DNA]</scope>
    <source>
        <strain evidence="3 4">NL-1724</strain>
    </source>
</reference>
<dbReference type="PANTHER" id="PTHR42678:SF34">
    <property type="entry name" value="OS04G0183300 PROTEIN"/>
    <property type="match status" value="1"/>
</dbReference>
<dbReference type="PANTHER" id="PTHR42678">
    <property type="entry name" value="AMIDASE"/>
    <property type="match status" value="1"/>
</dbReference>
<organism evidence="3 4">
    <name type="scientific">Schizophyllum amplum</name>
    <dbReference type="NCBI Taxonomy" id="97359"/>
    <lineage>
        <taxon>Eukaryota</taxon>
        <taxon>Fungi</taxon>
        <taxon>Dikarya</taxon>
        <taxon>Basidiomycota</taxon>
        <taxon>Agaricomycotina</taxon>
        <taxon>Agaricomycetes</taxon>
        <taxon>Agaricomycetidae</taxon>
        <taxon>Agaricales</taxon>
        <taxon>Schizophyllaceae</taxon>
        <taxon>Schizophyllum</taxon>
    </lineage>
</organism>
<name>A0A550CA03_9AGAR</name>
<evidence type="ECO:0000256" key="1">
    <source>
        <dbReference type="SAM" id="SignalP"/>
    </source>
</evidence>
<feature type="signal peptide" evidence="1">
    <location>
        <begin position="1"/>
        <end position="19"/>
    </location>
</feature>
<dbReference type="Proteomes" id="UP000320762">
    <property type="component" value="Unassembled WGS sequence"/>
</dbReference>
<evidence type="ECO:0000259" key="2">
    <source>
        <dbReference type="Pfam" id="PF01425"/>
    </source>
</evidence>
<gene>
    <name evidence="3" type="ORF">BD626DRAFT_570829</name>
</gene>
<feature type="domain" description="Amidase" evidence="2">
    <location>
        <begin position="54"/>
        <end position="530"/>
    </location>
</feature>
<accession>A0A550CA03</accession>